<dbReference type="Proteomes" id="UP000199361">
    <property type="component" value="Unassembled WGS sequence"/>
</dbReference>
<reference evidence="2 3" key="1">
    <citation type="submission" date="2016-10" db="EMBL/GenBank/DDBJ databases">
        <authorList>
            <person name="de Groot N.N."/>
        </authorList>
    </citation>
    <scope>NUCLEOTIDE SEQUENCE [LARGE SCALE GENOMIC DNA]</scope>
    <source>
        <strain evidence="2 3">CGMCC 4.5598</strain>
    </source>
</reference>
<feature type="chain" id="PRO_5011629225" evidence="1">
    <location>
        <begin position="34"/>
        <end position="169"/>
    </location>
</feature>
<keyword evidence="1" id="KW-0732">Signal</keyword>
<dbReference type="OrthoDB" id="3389749at2"/>
<proteinExistence type="predicted"/>
<dbReference type="PROSITE" id="PS51318">
    <property type="entry name" value="TAT"/>
    <property type="match status" value="1"/>
</dbReference>
<protein>
    <submittedName>
        <fullName evidence="2">Peptidase inhibitor family I36</fullName>
    </submittedName>
</protein>
<organism evidence="2 3">
    <name type="scientific">Nonomuraea wenchangensis</name>
    <dbReference type="NCBI Taxonomy" id="568860"/>
    <lineage>
        <taxon>Bacteria</taxon>
        <taxon>Bacillati</taxon>
        <taxon>Actinomycetota</taxon>
        <taxon>Actinomycetes</taxon>
        <taxon>Streptosporangiales</taxon>
        <taxon>Streptosporangiaceae</taxon>
        <taxon>Nonomuraea</taxon>
    </lineage>
</organism>
<evidence type="ECO:0000313" key="2">
    <source>
        <dbReference type="EMBL" id="SEU27826.1"/>
    </source>
</evidence>
<dbReference type="InterPro" id="IPR006311">
    <property type="entry name" value="TAT_signal"/>
</dbReference>
<evidence type="ECO:0000256" key="1">
    <source>
        <dbReference type="SAM" id="SignalP"/>
    </source>
</evidence>
<dbReference type="EMBL" id="FOHX01000009">
    <property type="protein sequence ID" value="SEU27826.1"/>
    <property type="molecule type" value="Genomic_DNA"/>
</dbReference>
<keyword evidence="3" id="KW-1185">Reference proteome</keyword>
<name>A0A1I0KR11_9ACTN</name>
<evidence type="ECO:0000313" key="3">
    <source>
        <dbReference type="Proteomes" id="UP000199361"/>
    </source>
</evidence>
<dbReference type="AlphaFoldDB" id="A0A1I0KR11"/>
<gene>
    <name evidence="2" type="ORF">SAMN05421811_10987</name>
</gene>
<feature type="signal peptide" evidence="1">
    <location>
        <begin position="1"/>
        <end position="33"/>
    </location>
</feature>
<dbReference type="RefSeq" id="WP_091086566.1">
    <property type="nucleotide sequence ID" value="NZ_FOHX01000009.1"/>
</dbReference>
<dbReference type="Pfam" id="PF03995">
    <property type="entry name" value="Inhibitor_I36"/>
    <property type="match status" value="1"/>
</dbReference>
<sequence length="169" mass="18663">MNKNRRHLATALRTAGVAAGAAIIVFGALPAQAATADSATVDAYMAALPGGTRVSSNEIVWNGGDVRVVLGATVKACPKGYYCVYEHQYWRGAMGAWRASAKNCKKFEFTKPWRDRVSSFWARGTCPDDNYFLKNKKKFQPDPFEPLVGKKAYVRFNDAYDYAARGYTS</sequence>
<accession>A0A1I0KR11</accession>